<evidence type="ECO:0000313" key="2">
    <source>
        <dbReference type="EMBL" id="GID72322.1"/>
    </source>
</evidence>
<proteinExistence type="predicted"/>
<sequence length="661" mass="74259">MNAPNVTATNTAADSASVGLQAGIAVVHELNHYHLAADATPKEKYEVGLLYLENRMPQRARELINEAVVLGHDSSEVRFHQLLALLSGRTLQQLSAEDFQTLEAARDCLAGADDEWADGVRVIERLLGDIESRTVDPADLARLGEEQSRKIAKHLEMFLTGPLQDQAWWRLIPEAFDGRTARDRLRRTWKFFEPDPVRPRRTFPEPPRVTIGLRIRAYAAGGAFVTVVGYIGVLAARSAQTPVIVAYLLAVLGGFLWAVNGAEWRHRNERRNAKERELRFPGQRRRPPVGGFASQVDRLFSKYFGRYVPKSVDRAVWLAETAGIRRSIRDEVVDAYRDTKVDADAVAWLIRYRVGVVKRQWQQNTLWDHRWRFRTRASTKVAVVVGVTVVVLAGLRALAGAIPVSPLYASLAVPVLLATGASAAVDWLTITTERRRYEHEAKEKDLLYLDSLAAYRRWQERLADTPSDSEMAAWLECDRVLLMNEAIQHYKLLPSNMITHAFIEAPAPGCDRARVVNGPWRYSRYQILIFLLTSEGVRQMAVELDFHNATFHNRQRTNYRFDAVASVHVTEGDQRERTFELALVSGEPLEIPVAGVGEEKLGTGETPGTAVQLTVDAAGLQNTLHVLEGIAAEGKDWIVHEDERSGERINRLKRAVHGLMD</sequence>
<name>A0ABQ3XXC8_9ACTN</name>
<dbReference type="EMBL" id="BOMI01000014">
    <property type="protein sequence ID" value="GID72322.1"/>
    <property type="molecule type" value="Genomic_DNA"/>
</dbReference>
<protein>
    <submittedName>
        <fullName evidence="2">Uncharacterized protein</fullName>
    </submittedName>
</protein>
<evidence type="ECO:0000313" key="3">
    <source>
        <dbReference type="Proteomes" id="UP000609879"/>
    </source>
</evidence>
<dbReference type="RefSeq" id="WP_203760280.1">
    <property type="nucleotide sequence ID" value="NZ_BAAABO010000025.1"/>
</dbReference>
<keyword evidence="3" id="KW-1185">Reference proteome</keyword>
<keyword evidence="1" id="KW-0472">Membrane</keyword>
<evidence type="ECO:0000256" key="1">
    <source>
        <dbReference type="SAM" id="Phobius"/>
    </source>
</evidence>
<feature type="transmembrane region" description="Helical" evidence="1">
    <location>
        <begin position="408"/>
        <end position="428"/>
    </location>
</feature>
<keyword evidence="1" id="KW-1133">Transmembrane helix</keyword>
<feature type="transmembrane region" description="Helical" evidence="1">
    <location>
        <begin position="242"/>
        <end position="262"/>
    </location>
</feature>
<comment type="caution">
    <text evidence="2">The sequence shown here is derived from an EMBL/GenBank/DDBJ whole genome shotgun (WGS) entry which is preliminary data.</text>
</comment>
<keyword evidence="1" id="KW-0812">Transmembrane</keyword>
<accession>A0ABQ3XXC8</accession>
<dbReference type="Proteomes" id="UP000609879">
    <property type="component" value="Unassembled WGS sequence"/>
</dbReference>
<reference evidence="2 3" key="1">
    <citation type="submission" date="2021-01" db="EMBL/GenBank/DDBJ databases">
        <title>Whole genome shotgun sequence of Actinoplanes deccanensis NBRC 13994.</title>
        <authorList>
            <person name="Komaki H."/>
            <person name="Tamura T."/>
        </authorList>
    </citation>
    <scope>NUCLEOTIDE SEQUENCE [LARGE SCALE GENOMIC DNA]</scope>
    <source>
        <strain evidence="2 3">NBRC 13994</strain>
    </source>
</reference>
<gene>
    <name evidence="2" type="ORF">Ade02nite_09630</name>
</gene>
<feature type="transmembrane region" description="Helical" evidence="1">
    <location>
        <begin position="381"/>
        <end position="402"/>
    </location>
</feature>
<organism evidence="2 3">
    <name type="scientific">Paractinoplanes deccanensis</name>
    <dbReference type="NCBI Taxonomy" id="113561"/>
    <lineage>
        <taxon>Bacteria</taxon>
        <taxon>Bacillati</taxon>
        <taxon>Actinomycetota</taxon>
        <taxon>Actinomycetes</taxon>
        <taxon>Micromonosporales</taxon>
        <taxon>Micromonosporaceae</taxon>
        <taxon>Paractinoplanes</taxon>
    </lineage>
</organism>
<feature type="transmembrane region" description="Helical" evidence="1">
    <location>
        <begin position="217"/>
        <end position="236"/>
    </location>
</feature>